<dbReference type="AlphaFoldDB" id="A0A3P5Y4X3"/>
<evidence type="ECO:0008006" key="4">
    <source>
        <dbReference type="Google" id="ProtNLM"/>
    </source>
</evidence>
<dbReference type="Pfam" id="PF19393">
    <property type="entry name" value="DUF5968"/>
    <property type="match status" value="1"/>
</dbReference>
<gene>
    <name evidence="2" type="ORF">FMV2238Y02_03750</name>
</gene>
<dbReference type="RefSeq" id="WP_125073808.1">
    <property type="nucleotide sequence ID" value="NZ_CP053792.1"/>
</dbReference>
<feature type="transmembrane region" description="Helical" evidence="1">
    <location>
        <begin position="86"/>
        <end position="106"/>
    </location>
</feature>
<protein>
    <recommendedName>
        <fullName evidence="4">Streptolysin S biosynthesis protein SagF</fullName>
    </recommendedName>
</protein>
<keyword evidence="1" id="KW-1133">Transmembrane helix</keyword>
<accession>A0A3P5Y4X3</accession>
<dbReference type="InterPro" id="IPR045350">
    <property type="entry name" value="DUF5968"/>
</dbReference>
<keyword evidence="3" id="KW-1185">Reference proteome</keyword>
<keyword evidence="1" id="KW-0812">Transmembrane</keyword>
<feature type="transmembrane region" description="Helical" evidence="1">
    <location>
        <begin position="205"/>
        <end position="224"/>
    </location>
</feature>
<sequence>MMVVVLVAVLSLITLWLTSHRRRRLVRWHFKWVRILSYQNWLDVLLGVVQFALLLVVLFLDLACLRLGDVLTFLGQVTWQWGILSYLLLYLLSLVEMTLLTLVLIFDVGLQKDSRLLFQKLTWLAFKQEKPITSLLLLSFVVLADSVFYLGLLLLLGKGSLMSLSVLVLGYALVKACRYSGWLNCLLAFCLFTVIGIWAVTATLLYGWLIGLLLLTLTYLMISFKEQR</sequence>
<reference evidence="2 3" key="1">
    <citation type="submission" date="2018-10" db="EMBL/GenBank/DDBJ databases">
        <authorList>
            <consortium name="Molecular Microbiology and Infection Unit (UMMI)"/>
            <person name="Machado M."/>
        </authorList>
    </citation>
    <scope>NUCLEOTIDE SEQUENCE [LARGE SCALE GENOMIC DNA]</scope>
    <source>
        <strain evidence="2">FMV2238.02</strain>
    </source>
</reference>
<dbReference type="Proteomes" id="UP000280759">
    <property type="component" value="Unassembled WGS sequence"/>
</dbReference>
<proteinExistence type="predicted"/>
<feature type="transmembrane region" description="Helical" evidence="1">
    <location>
        <begin position="147"/>
        <end position="174"/>
    </location>
</feature>
<name>A0A3P5Y4X3_STRCB</name>
<dbReference type="NCBIfam" id="NF038292">
    <property type="entry name" value="SagF_ScfC"/>
    <property type="match status" value="1"/>
</dbReference>
<keyword evidence="1" id="KW-0472">Membrane</keyword>
<evidence type="ECO:0000256" key="1">
    <source>
        <dbReference type="SAM" id="Phobius"/>
    </source>
</evidence>
<evidence type="ECO:0000313" key="2">
    <source>
        <dbReference type="EMBL" id="VDC41956.1"/>
    </source>
</evidence>
<organism evidence="2 3">
    <name type="scientific">Streptococcus canis</name>
    <dbReference type="NCBI Taxonomy" id="1329"/>
    <lineage>
        <taxon>Bacteria</taxon>
        <taxon>Bacillati</taxon>
        <taxon>Bacillota</taxon>
        <taxon>Bacilli</taxon>
        <taxon>Lactobacillales</taxon>
        <taxon>Streptococcaceae</taxon>
        <taxon>Streptococcus</taxon>
    </lineage>
</organism>
<feature type="transmembrane region" description="Helical" evidence="1">
    <location>
        <begin position="45"/>
        <end position="65"/>
    </location>
</feature>
<dbReference type="CDD" id="cd21835">
    <property type="entry name" value="SagF"/>
    <property type="match status" value="1"/>
</dbReference>
<feature type="transmembrane region" description="Helical" evidence="1">
    <location>
        <begin position="181"/>
        <end position="199"/>
    </location>
</feature>
<dbReference type="EMBL" id="UXEP01000004">
    <property type="protein sequence ID" value="VDC41956.1"/>
    <property type="molecule type" value="Genomic_DNA"/>
</dbReference>
<evidence type="ECO:0000313" key="3">
    <source>
        <dbReference type="Proteomes" id="UP000280759"/>
    </source>
</evidence>